<keyword evidence="3" id="KW-1185">Reference proteome</keyword>
<dbReference type="EMBL" id="JBFOLJ010000007">
    <property type="protein sequence ID" value="KAL2520486.1"/>
    <property type="molecule type" value="Genomic_DNA"/>
</dbReference>
<evidence type="ECO:0000313" key="2">
    <source>
        <dbReference type="EMBL" id="KAL2520486.1"/>
    </source>
</evidence>
<dbReference type="Gene3D" id="2.40.50.140">
    <property type="entry name" value="Nucleic acid-binding proteins"/>
    <property type="match status" value="1"/>
</dbReference>
<name>A0ABD1U650_9LAMI</name>
<dbReference type="Proteomes" id="UP001604277">
    <property type="component" value="Unassembled WGS sequence"/>
</dbReference>
<protein>
    <submittedName>
        <fullName evidence="2">Replication protein A 70 kDa DNA-binding subunit B-like</fullName>
    </submittedName>
</protein>
<proteinExistence type="predicted"/>
<accession>A0ABD1U650</accession>
<sequence>MINQYQLIREVSPGTTGWTVKVVVAEKFSLRTTEKSPTKYQNLILMDSEATLYEQNITAFQDELILERTYLISNVYVKVTSAEYKEKSGEVQWTISGRTRGKSRRRSPPHLCQRPLDQACCKSSDVHEWQRPEGESQHANPQDRPPQYFSENLPHTGIEPTLSEDFLPHHLRPYQFVYAPGGLELHCLIEQLGNEDNWNLSSNSTTQQIH</sequence>
<reference evidence="3" key="1">
    <citation type="submission" date="2024-07" db="EMBL/GenBank/DDBJ databases">
        <title>Two chromosome-level genome assemblies of Korean endemic species Abeliophyllum distichum and Forsythia ovata (Oleaceae).</title>
        <authorList>
            <person name="Jang H."/>
        </authorList>
    </citation>
    <scope>NUCLEOTIDE SEQUENCE [LARGE SCALE GENOMIC DNA]</scope>
</reference>
<dbReference type="InterPro" id="IPR012340">
    <property type="entry name" value="NA-bd_OB-fold"/>
</dbReference>
<feature type="compositionally biased region" description="Basic and acidic residues" evidence="1">
    <location>
        <begin position="125"/>
        <end position="136"/>
    </location>
</feature>
<evidence type="ECO:0000313" key="3">
    <source>
        <dbReference type="Proteomes" id="UP001604277"/>
    </source>
</evidence>
<feature type="region of interest" description="Disordered" evidence="1">
    <location>
        <begin position="125"/>
        <end position="161"/>
    </location>
</feature>
<dbReference type="AlphaFoldDB" id="A0ABD1U650"/>
<evidence type="ECO:0000256" key="1">
    <source>
        <dbReference type="SAM" id="MobiDB-lite"/>
    </source>
</evidence>
<organism evidence="2 3">
    <name type="scientific">Forsythia ovata</name>
    <dbReference type="NCBI Taxonomy" id="205694"/>
    <lineage>
        <taxon>Eukaryota</taxon>
        <taxon>Viridiplantae</taxon>
        <taxon>Streptophyta</taxon>
        <taxon>Embryophyta</taxon>
        <taxon>Tracheophyta</taxon>
        <taxon>Spermatophyta</taxon>
        <taxon>Magnoliopsida</taxon>
        <taxon>eudicotyledons</taxon>
        <taxon>Gunneridae</taxon>
        <taxon>Pentapetalae</taxon>
        <taxon>asterids</taxon>
        <taxon>lamiids</taxon>
        <taxon>Lamiales</taxon>
        <taxon>Oleaceae</taxon>
        <taxon>Forsythieae</taxon>
        <taxon>Forsythia</taxon>
    </lineage>
</organism>
<dbReference type="SUPFAM" id="SSF50249">
    <property type="entry name" value="Nucleic acid-binding proteins"/>
    <property type="match status" value="1"/>
</dbReference>
<gene>
    <name evidence="2" type="ORF">Fot_24409</name>
</gene>
<comment type="caution">
    <text evidence="2">The sequence shown here is derived from an EMBL/GenBank/DDBJ whole genome shotgun (WGS) entry which is preliminary data.</text>
</comment>